<comment type="caution">
    <text evidence="1">The sequence shown here is derived from an EMBL/GenBank/DDBJ whole genome shotgun (WGS) entry which is preliminary data.</text>
</comment>
<gene>
    <name evidence="1" type="ORF">AG1IA_10241</name>
</gene>
<protein>
    <submittedName>
        <fullName evidence="1">Uncharacterized protein</fullName>
    </submittedName>
</protein>
<proteinExistence type="predicted"/>
<dbReference type="Proteomes" id="UP000011668">
    <property type="component" value="Unassembled WGS sequence"/>
</dbReference>
<organism evidence="1 2">
    <name type="scientific">Thanatephorus cucumeris (strain AG1-IA)</name>
    <name type="common">Rice sheath blight fungus</name>
    <name type="synonym">Rhizoctonia solani</name>
    <dbReference type="NCBI Taxonomy" id="983506"/>
    <lineage>
        <taxon>Eukaryota</taxon>
        <taxon>Fungi</taxon>
        <taxon>Dikarya</taxon>
        <taxon>Basidiomycota</taxon>
        <taxon>Agaricomycotina</taxon>
        <taxon>Agaricomycetes</taxon>
        <taxon>Cantharellales</taxon>
        <taxon>Ceratobasidiaceae</taxon>
        <taxon>Rhizoctonia</taxon>
        <taxon>Rhizoctonia solani AG-1</taxon>
    </lineage>
</organism>
<dbReference type="OrthoDB" id="10541555at2759"/>
<dbReference type="HOGENOM" id="CLU_3070311_0_0_1"/>
<reference evidence="1 2" key="1">
    <citation type="journal article" date="2013" name="Nat. Commun.">
        <title>The evolution and pathogenic mechanisms of the rice sheath blight pathogen.</title>
        <authorList>
            <person name="Zheng A."/>
            <person name="Lin R."/>
            <person name="Xu L."/>
            <person name="Qin P."/>
            <person name="Tang C."/>
            <person name="Ai P."/>
            <person name="Zhang D."/>
            <person name="Liu Y."/>
            <person name="Sun Z."/>
            <person name="Feng H."/>
            <person name="Wang Y."/>
            <person name="Chen Y."/>
            <person name="Liang X."/>
            <person name="Fu R."/>
            <person name="Li Q."/>
            <person name="Zhang J."/>
            <person name="Yu X."/>
            <person name="Xie Z."/>
            <person name="Ding L."/>
            <person name="Guan P."/>
            <person name="Tang J."/>
            <person name="Liang Y."/>
            <person name="Wang S."/>
            <person name="Deng Q."/>
            <person name="Li S."/>
            <person name="Zhu J."/>
            <person name="Wang L."/>
            <person name="Liu H."/>
            <person name="Li P."/>
        </authorList>
    </citation>
    <scope>NUCLEOTIDE SEQUENCE [LARGE SCALE GENOMIC DNA]</scope>
    <source>
        <strain evidence="2">AG-1 IA</strain>
    </source>
</reference>
<dbReference type="EMBL" id="AFRT01005502">
    <property type="protein sequence ID" value="ELU35729.1"/>
    <property type="molecule type" value="Genomic_DNA"/>
</dbReference>
<keyword evidence="2" id="KW-1185">Reference proteome</keyword>
<dbReference type="AlphaFoldDB" id="L8WH75"/>
<name>L8WH75_THACA</name>
<accession>L8WH75</accession>
<sequence>MQGLMGGDEGQGEMTGMEFGTNTVEAVQGGVDGQTGAMSEEDLAQLLAAFGSS</sequence>
<evidence type="ECO:0000313" key="1">
    <source>
        <dbReference type="EMBL" id="ELU35729.1"/>
    </source>
</evidence>
<evidence type="ECO:0000313" key="2">
    <source>
        <dbReference type="Proteomes" id="UP000011668"/>
    </source>
</evidence>